<dbReference type="GO" id="GO:0001164">
    <property type="term" value="F:RNA polymerase I core promoter sequence-specific DNA binding"/>
    <property type="evidence" value="ECO:0007669"/>
    <property type="project" value="TreeGrafter"/>
</dbReference>
<keyword evidence="3" id="KW-1185">Reference proteome</keyword>
<name>A0AAW0YVS4_CHEQU</name>
<dbReference type="GO" id="GO:0001650">
    <property type="term" value="C:fibrillar center"/>
    <property type="evidence" value="ECO:0007669"/>
    <property type="project" value="TreeGrafter"/>
</dbReference>
<feature type="compositionally biased region" description="Basic residues" evidence="1">
    <location>
        <begin position="695"/>
        <end position="709"/>
    </location>
</feature>
<comment type="caution">
    <text evidence="2">The sequence shown here is derived from an EMBL/GenBank/DDBJ whole genome shotgun (WGS) entry which is preliminary data.</text>
</comment>
<feature type="region of interest" description="Disordered" evidence="1">
    <location>
        <begin position="682"/>
        <end position="709"/>
    </location>
</feature>
<reference evidence="2 3" key="1">
    <citation type="journal article" date="2024" name="BMC Genomics">
        <title>Genome assembly of redclaw crayfish (Cherax quadricarinatus) provides insights into its immune adaptation and hypoxia tolerance.</title>
        <authorList>
            <person name="Liu Z."/>
            <person name="Zheng J."/>
            <person name="Li H."/>
            <person name="Fang K."/>
            <person name="Wang S."/>
            <person name="He J."/>
            <person name="Zhou D."/>
            <person name="Weng S."/>
            <person name="Chi M."/>
            <person name="Gu Z."/>
            <person name="He J."/>
            <person name="Li F."/>
            <person name="Wang M."/>
        </authorList>
    </citation>
    <scope>NUCLEOTIDE SEQUENCE [LARGE SCALE GENOMIC DNA]</scope>
    <source>
        <strain evidence="2">ZL_2023a</strain>
    </source>
</reference>
<dbReference type="EMBL" id="JARKIK010000001">
    <property type="protein sequence ID" value="KAK8754559.1"/>
    <property type="molecule type" value="Genomic_DNA"/>
</dbReference>
<dbReference type="PANTHER" id="PTHR15319:SF1">
    <property type="entry name" value="TATA BOX-BINDING PROTEIN-ASSOCIATED FACTOR RNA POLYMERASE I SUBUNIT C"/>
    <property type="match status" value="1"/>
</dbReference>
<sequence length="709" mass="82344">MLLSLVLRQMQPGPQLTPQSIQYRYMKRKDIEKTFPLGKTLDFAYPLLHPKKIQPSRKETKQESVFAGNCLEVLEVHGKNYVIHPEWKDGQEQIMLSKLEKGIYCGDDYKRNNLFFKLNKFACLPQEKTVLQIVSKEVYNSGYILLRSHRSAEFICLEGGQQEHKSTECNIINEYSTTDVALSDTLPGIWAVACTDGDVSLRNAQDECPIWNASFQEKKIMSKFSLYHCDFGRHPQSLLVGNESAVWLCDTRVKANVHKYKNYQTNKSCFTVLVVKEVQKYLSGFEEICSFSKISESPYLYVVTEDSVFVVDERFCKMPVMNWKHMLIKRPFYTSTKRFDDMEFLMLANSHEKKVSIIANEWITNKYNRQCRGVSLPKHFQIVQDTVNFAHKQDLWFRHQVQDRLDNSWKGVTSVVHPKDSLGMLFLVLYSNGDIFSQVFKVSQEDSDFPHGGAAENIQYGKSMLSKWEEETVKVSVNKSLTDKITYFDTSSFYQKVLKKSVTKEIVEIFEDNPDIDTVKKKMIWNIRKQVQKLREQKKVNKLKKAKKQLRTTHWLDVLFDNYITDCSSSELKHLPPPKNLKPSVLSNYLPPKIMSFFNIENLKSFQDFLAPKILSVWVGSDTEKINNIESNFHYQTAPFDSSLLSSLPAKMRVDDQINALEVPDLEFEEFSQFSQVSRNMSMCESQSSRQTEKKSKKPLKRKPRLDGF</sequence>
<evidence type="ECO:0000313" key="3">
    <source>
        <dbReference type="Proteomes" id="UP001445076"/>
    </source>
</evidence>
<protein>
    <submittedName>
        <fullName evidence="2">Uncharacterized protein</fullName>
    </submittedName>
</protein>
<dbReference type="InterPro" id="IPR038801">
    <property type="entry name" value="TAF1C"/>
</dbReference>
<gene>
    <name evidence="2" type="ORF">OTU49_016693</name>
</gene>
<dbReference type="PANTHER" id="PTHR15319">
    <property type="entry name" value="TATA BOX-BINDING PROTEIN ASSOCIATED FACTOR RNA POLYMERASE I SUBUNIT C"/>
    <property type="match status" value="1"/>
</dbReference>
<evidence type="ECO:0000313" key="2">
    <source>
        <dbReference type="EMBL" id="KAK8754559.1"/>
    </source>
</evidence>
<proteinExistence type="predicted"/>
<evidence type="ECO:0000256" key="1">
    <source>
        <dbReference type="SAM" id="MobiDB-lite"/>
    </source>
</evidence>
<dbReference type="Proteomes" id="UP001445076">
    <property type="component" value="Unassembled WGS sequence"/>
</dbReference>
<dbReference type="AlphaFoldDB" id="A0AAW0YVS4"/>
<organism evidence="2 3">
    <name type="scientific">Cherax quadricarinatus</name>
    <name type="common">Australian red claw crayfish</name>
    <dbReference type="NCBI Taxonomy" id="27406"/>
    <lineage>
        <taxon>Eukaryota</taxon>
        <taxon>Metazoa</taxon>
        <taxon>Ecdysozoa</taxon>
        <taxon>Arthropoda</taxon>
        <taxon>Crustacea</taxon>
        <taxon>Multicrustacea</taxon>
        <taxon>Malacostraca</taxon>
        <taxon>Eumalacostraca</taxon>
        <taxon>Eucarida</taxon>
        <taxon>Decapoda</taxon>
        <taxon>Pleocyemata</taxon>
        <taxon>Astacidea</taxon>
        <taxon>Parastacoidea</taxon>
        <taxon>Parastacidae</taxon>
        <taxon>Cherax</taxon>
    </lineage>
</organism>
<accession>A0AAW0YVS4</accession>